<accession>A0A841K2K2</accession>
<sequence>MFVSGYNGWFVLISLLIAILASYTALDMAGRIEAATGRLSAWIWLAGGSFAMGLGVWSMHFIGMLALDMPMPMGFDVRITGLSLLIAVAACGFALWLTSQKNLSWPRLGGGALLMGGGVAAMHYTGMAAMRMTPAISYVPSIFALSIVIAVAASGAALWIAFHLRRNSSKVRLLRAGAAIAMGIAIAGMHYTGMAAARIPAGSICAAAHTGADPRWLAALVIVITCGGLSVALLMSVLDMRMESRTAILAQSLANANRELTHLALHDNLTKLPNRVLLEDRLQQAIQNAKREKGRFSVMFLNLDGLKAVNDAFGYRTGDSLLAEVAVRIKVNTRSSDTLARIGGDEFVLLAGTSDPADAAGVAEKLLAAVRQPYQVEDRELSVSASIGIAMLNAEDQSQHELLMNAYAAMYHAKALGRDRYCFFEASMNANAQEQMQLVHDLRRALDRHEFVLMYQPKFDAVSLALTGVEALLRWRHPERGLVPPDQFIPIAEKTGLIVPIGEWVLDEACRQMAFWRETMNAEWTVAVNLSAVQFGHADLVEMVGATLSRHHLDASYLMLEVTESTAMRDVDNSMLILDRLTDMGVRISIDDFGTGYSSLLYLKRLPASELKIDRGFVRDLATDAEDAAIITAIVALGRSLHLNIVAEGVETEVQQAFLTRLGCGSLQGYLFGRPMAPEQIAEAALAPSSGSQDDWRPTRGVEVATHRKS</sequence>
<feature type="domain" description="GGDEF" evidence="4">
    <location>
        <begin position="294"/>
        <end position="426"/>
    </location>
</feature>
<feature type="transmembrane region" description="Helical" evidence="1">
    <location>
        <begin position="142"/>
        <end position="162"/>
    </location>
</feature>
<dbReference type="PANTHER" id="PTHR44757:SF2">
    <property type="entry name" value="BIOFILM ARCHITECTURE MAINTENANCE PROTEIN MBAA"/>
    <property type="match status" value="1"/>
</dbReference>
<reference evidence="6 7" key="1">
    <citation type="submission" date="2020-08" db="EMBL/GenBank/DDBJ databases">
        <title>Genomic Encyclopedia of Type Strains, Phase IV (KMG-IV): sequencing the most valuable type-strain genomes for metagenomic binning, comparative biology and taxonomic classification.</title>
        <authorList>
            <person name="Goeker M."/>
        </authorList>
    </citation>
    <scope>NUCLEOTIDE SEQUENCE [LARGE SCALE GENOMIC DNA]</scope>
    <source>
        <strain evidence="6 7">DSM 103733</strain>
    </source>
</reference>
<keyword evidence="1" id="KW-1133">Transmembrane helix</keyword>
<evidence type="ECO:0000256" key="1">
    <source>
        <dbReference type="PROSITE-ProRule" id="PRU00244"/>
    </source>
</evidence>
<feature type="transmembrane region" description="Helical" evidence="1">
    <location>
        <begin position="174"/>
        <end position="196"/>
    </location>
</feature>
<dbReference type="CDD" id="cd01949">
    <property type="entry name" value="GGDEF"/>
    <property type="match status" value="1"/>
</dbReference>
<dbReference type="PROSITE" id="PS50924">
    <property type="entry name" value="MHYT"/>
    <property type="match status" value="1"/>
</dbReference>
<dbReference type="PROSITE" id="PS50887">
    <property type="entry name" value="GGDEF"/>
    <property type="match status" value="1"/>
</dbReference>
<feature type="domain" description="MHYT" evidence="5">
    <location>
        <begin position="6"/>
        <end position="200"/>
    </location>
</feature>
<dbReference type="PANTHER" id="PTHR44757">
    <property type="entry name" value="DIGUANYLATE CYCLASE DGCP"/>
    <property type="match status" value="1"/>
</dbReference>
<dbReference type="InterPro" id="IPR052155">
    <property type="entry name" value="Biofilm_reg_signaling"/>
</dbReference>
<dbReference type="NCBIfam" id="TIGR00254">
    <property type="entry name" value="GGDEF"/>
    <property type="match status" value="1"/>
</dbReference>
<dbReference type="SUPFAM" id="SSF141868">
    <property type="entry name" value="EAL domain-like"/>
    <property type="match status" value="1"/>
</dbReference>
<dbReference type="InterPro" id="IPR035919">
    <property type="entry name" value="EAL_sf"/>
</dbReference>
<dbReference type="SMART" id="SM00052">
    <property type="entry name" value="EAL"/>
    <property type="match status" value="1"/>
</dbReference>
<feature type="domain" description="EAL" evidence="3">
    <location>
        <begin position="435"/>
        <end position="689"/>
    </location>
</feature>
<dbReference type="InterPro" id="IPR000160">
    <property type="entry name" value="GGDEF_dom"/>
</dbReference>
<dbReference type="GO" id="GO:0016020">
    <property type="term" value="C:membrane"/>
    <property type="evidence" value="ECO:0007669"/>
    <property type="project" value="UniProtKB-UniRule"/>
</dbReference>
<protein>
    <submittedName>
        <fullName evidence="6">Diguanylate cyclase (GGDEF)-like protein</fullName>
    </submittedName>
</protein>
<dbReference type="Proteomes" id="UP000538666">
    <property type="component" value="Unassembled WGS sequence"/>
</dbReference>
<comment type="caution">
    <text evidence="6">The sequence shown here is derived from an EMBL/GenBank/DDBJ whole genome shotgun (WGS) entry which is preliminary data.</text>
</comment>
<dbReference type="InterPro" id="IPR029787">
    <property type="entry name" value="Nucleotide_cyclase"/>
</dbReference>
<dbReference type="SMART" id="SM00267">
    <property type="entry name" value="GGDEF"/>
    <property type="match status" value="1"/>
</dbReference>
<name>A0A841K2K2_9BACT</name>
<feature type="transmembrane region" description="Helical" evidence="1">
    <location>
        <begin position="6"/>
        <end position="29"/>
    </location>
</feature>
<dbReference type="EMBL" id="JACHEK010000006">
    <property type="protein sequence ID" value="MBB6145391.1"/>
    <property type="molecule type" value="Genomic_DNA"/>
</dbReference>
<feature type="region of interest" description="Disordered" evidence="2">
    <location>
        <begin position="686"/>
        <end position="710"/>
    </location>
</feature>
<feature type="transmembrane region" description="Helical" evidence="1">
    <location>
        <begin position="41"/>
        <end position="67"/>
    </location>
</feature>
<dbReference type="InterPro" id="IPR043128">
    <property type="entry name" value="Rev_trsase/Diguanyl_cyclase"/>
</dbReference>
<dbReference type="Pfam" id="PF00563">
    <property type="entry name" value="EAL"/>
    <property type="match status" value="1"/>
</dbReference>
<evidence type="ECO:0000313" key="6">
    <source>
        <dbReference type="EMBL" id="MBB6145391.1"/>
    </source>
</evidence>
<dbReference type="Gene3D" id="3.20.20.450">
    <property type="entry name" value="EAL domain"/>
    <property type="match status" value="1"/>
</dbReference>
<evidence type="ECO:0000259" key="4">
    <source>
        <dbReference type="PROSITE" id="PS50887"/>
    </source>
</evidence>
<feature type="transmembrane region" description="Helical" evidence="1">
    <location>
        <begin position="110"/>
        <end position="130"/>
    </location>
</feature>
<keyword evidence="1" id="KW-0812">Transmembrane</keyword>
<dbReference type="InterPro" id="IPR005330">
    <property type="entry name" value="MHYT_dom"/>
</dbReference>
<gene>
    <name evidence="6" type="ORF">HNQ77_003349</name>
</gene>
<evidence type="ECO:0000259" key="3">
    <source>
        <dbReference type="PROSITE" id="PS50883"/>
    </source>
</evidence>
<dbReference type="PROSITE" id="PS50883">
    <property type="entry name" value="EAL"/>
    <property type="match status" value="1"/>
</dbReference>
<keyword evidence="1" id="KW-0472">Membrane</keyword>
<dbReference type="Pfam" id="PF00990">
    <property type="entry name" value="GGDEF"/>
    <property type="match status" value="1"/>
</dbReference>
<organism evidence="6 7">
    <name type="scientific">Silvibacterium bohemicum</name>
    <dbReference type="NCBI Taxonomy" id="1577686"/>
    <lineage>
        <taxon>Bacteria</taxon>
        <taxon>Pseudomonadati</taxon>
        <taxon>Acidobacteriota</taxon>
        <taxon>Terriglobia</taxon>
        <taxon>Terriglobales</taxon>
        <taxon>Acidobacteriaceae</taxon>
        <taxon>Silvibacterium</taxon>
    </lineage>
</organism>
<evidence type="ECO:0000313" key="7">
    <source>
        <dbReference type="Proteomes" id="UP000538666"/>
    </source>
</evidence>
<keyword evidence="7" id="KW-1185">Reference proteome</keyword>
<evidence type="ECO:0000256" key="2">
    <source>
        <dbReference type="SAM" id="MobiDB-lite"/>
    </source>
</evidence>
<dbReference type="SUPFAM" id="SSF55073">
    <property type="entry name" value="Nucleotide cyclase"/>
    <property type="match status" value="1"/>
</dbReference>
<dbReference type="Gene3D" id="3.30.70.270">
    <property type="match status" value="1"/>
</dbReference>
<dbReference type="Pfam" id="PF03707">
    <property type="entry name" value="MHYT"/>
    <property type="match status" value="3"/>
</dbReference>
<evidence type="ECO:0000259" key="5">
    <source>
        <dbReference type="PROSITE" id="PS50924"/>
    </source>
</evidence>
<dbReference type="RefSeq" id="WP_050061525.1">
    <property type="nucleotide sequence ID" value="NZ_JACHEK010000006.1"/>
</dbReference>
<dbReference type="FunFam" id="3.20.20.450:FF:000001">
    <property type="entry name" value="Cyclic di-GMP phosphodiesterase yahA"/>
    <property type="match status" value="1"/>
</dbReference>
<dbReference type="InterPro" id="IPR001633">
    <property type="entry name" value="EAL_dom"/>
</dbReference>
<feature type="transmembrane region" description="Helical" evidence="1">
    <location>
        <begin position="79"/>
        <end position="98"/>
    </location>
</feature>
<proteinExistence type="predicted"/>
<dbReference type="CDD" id="cd01948">
    <property type="entry name" value="EAL"/>
    <property type="match status" value="1"/>
</dbReference>
<dbReference type="AlphaFoldDB" id="A0A841K2K2"/>
<feature type="transmembrane region" description="Helical" evidence="1">
    <location>
        <begin position="216"/>
        <end position="238"/>
    </location>
</feature>